<dbReference type="InterPro" id="IPR013149">
    <property type="entry name" value="ADH-like_C"/>
</dbReference>
<dbReference type="SUPFAM" id="SSF51735">
    <property type="entry name" value="NAD(P)-binding Rossmann-fold domains"/>
    <property type="match status" value="1"/>
</dbReference>
<gene>
    <name evidence="3" type="ORF">D0436_01780</name>
</gene>
<dbReference type="AlphaFoldDB" id="A0A5B8QT93"/>
<proteinExistence type="predicted"/>
<reference evidence="3 4" key="1">
    <citation type="journal article" date="2019" name="Ecotoxicol. Environ. Saf.">
        <title>Microbial characterization of heavy metal resistant bacterial strains isolated from an electroplating wastewater treatment plant.</title>
        <authorList>
            <person name="Cai X."/>
            <person name="Zheng X."/>
            <person name="Zhang D."/>
            <person name="Iqbal W."/>
            <person name="Liu C."/>
            <person name="Yang B."/>
            <person name="Zhao X."/>
            <person name="Lu X."/>
            <person name="Mao Y."/>
        </authorList>
    </citation>
    <scope>NUCLEOTIDE SEQUENCE [LARGE SCALE GENOMIC DNA]</scope>
    <source>
        <strain evidence="3 4">Ni1-3</strain>
    </source>
</reference>
<dbReference type="Gene3D" id="3.40.50.720">
    <property type="entry name" value="NAD(P)-binding Rossmann-like Domain"/>
    <property type="match status" value="1"/>
</dbReference>
<dbReference type="Gene3D" id="3.90.180.10">
    <property type="entry name" value="Medium-chain alcohol dehydrogenases, catalytic domain"/>
    <property type="match status" value="1"/>
</dbReference>
<dbReference type="PANTHER" id="PTHR43189:SF1">
    <property type="entry name" value="ZINC-TYPE ALCOHOL DEHYDROGENASE-LIKE PROTEIN C1198.01"/>
    <property type="match status" value="1"/>
</dbReference>
<dbReference type="GO" id="GO:0016491">
    <property type="term" value="F:oxidoreductase activity"/>
    <property type="evidence" value="ECO:0007669"/>
    <property type="project" value="UniProtKB-KW"/>
</dbReference>
<dbReference type="Proteomes" id="UP000321124">
    <property type="component" value="Chromosome"/>
</dbReference>
<dbReference type="RefSeq" id="WP_209000271.1">
    <property type="nucleotide sequence ID" value="NZ_CP031775.2"/>
</dbReference>
<dbReference type="InterPro" id="IPR020843">
    <property type="entry name" value="ER"/>
</dbReference>
<dbReference type="KEGG" id="sdeo:D0436_01780"/>
<dbReference type="EMBL" id="CP031775">
    <property type="protein sequence ID" value="QDZ89291.1"/>
    <property type="molecule type" value="Genomic_DNA"/>
</dbReference>
<evidence type="ECO:0000313" key="4">
    <source>
        <dbReference type="Proteomes" id="UP000321124"/>
    </source>
</evidence>
<dbReference type="InterPro" id="IPR011032">
    <property type="entry name" value="GroES-like_sf"/>
</dbReference>
<accession>A0A5B8QT93</accession>
<protein>
    <submittedName>
        <fullName evidence="3">Zinc-binding dehydrogenase</fullName>
    </submittedName>
</protein>
<evidence type="ECO:0000259" key="2">
    <source>
        <dbReference type="SMART" id="SM00829"/>
    </source>
</evidence>
<dbReference type="InterPro" id="IPR013154">
    <property type="entry name" value="ADH-like_N"/>
</dbReference>
<feature type="domain" description="Enoyl reductase (ER)" evidence="2">
    <location>
        <begin position="22"/>
        <end position="351"/>
    </location>
</feature>
<dbReference type="SMART" id="SM00829">
    <property type="entry name" value="PKS_ER"/>
    <property type="match status" value="1"/>
</dbReference>
<sequence length="363" mass="38982">MSMMNASTIKAPTMKAIVMQDGEVSLQQVELPKPQAGQVLVRSLACGICGSDIHITRHYNEVFDFYRKLGVMPEGIDNHAPVMLGHEFCAEVVEFGPETQQTLALGTRVTSVPILMSQNGAGVGVTPGVNGAYSEYFILDEALLIPVPDHLPPEAVALTEPLAVGLHAVNRGNVGAEDTALVVGCGPIGLAAISALHLRGVRNIIAADLQGEKLQLAREFGATHTVNPGELDEVAYAAEVAAGHRVVIFECVGIHKLIEGFVKRAPAKATIVVTGIHTAEANINYAYATVKELDMRFSYYYQPDEFAACLAELAQGTIPWRKLLTGKVGMDGVSAAFKQLMQPNPHIKVVIEPWRNGELETLN</sequence>
<name>A0A5B8QT93_9GAMM</name>
<dbReference type="SUPFAM" id="SSF50129">
    <property type="entry name" value="GroES-like"/>
    <property type="match status" value="1"/>
</dbReference>
<organism evidence="3 4">
    <name type="scientific">Shewanella decolorationis</name>
    <dbReference type="NCBI Taxonomy" id="256839"/>
    <lineage>
        <taxon>Bacteria</taxon>
        <taxon>Pseudomonadati</taxon>
        <taxon>Pseudomonadota</taxon>
        <taxon>Gammaproteobacteria</taxon>
        <taxon>Alteromonadales</taxon>
        <taxon>Shewanellaceae</taxon>
        <taxon>Shewanella</taxon>
    </lineage>
</organism>
<evidence type="ECO:0000313" key="3">
    <source>
        <dbReference type="EMBL" id="QDZ89291.1"/>
    </source>
</evidence>
<keyword evidence="1" id="KW-0560">Oxidoreductase</keyword>
<dbReference type="CDD" id="cd08262">
    <property type="entry name" value="Zn_ADH8"/>
    <property type="match status" value="1"/>
</dbReference>
<dbReference type="InterPro" id="IPR036291">
    <property type="entry name" value="NAD(P)-bd_dom_sf"/>
</dbReference>
<evidence type="ECO:0000256" key="1">
    <source>
        <dbReference type="ARBA" id="ARBA00023002"/>
    </source>
</evidence>
<dbReference type="PANTHER" id="PTHR43189">
    <property type="entry name" value="ZINC-TYPE ALCOHOL DEHYDROGENASE-LIKE PROTEIN C1198.01-RELATED"/>
    <property type="match status" value="1"/>
</dbReference>
<dbReference type="Pfam" id="PF08240">
    <property type="entry name" value="ADH_N"/>
    <property type="match status" value="1"/>
</dbReference>
<dbReference type="Pfam" id="PF00107">
    <property type="entry name" value="ADH_zinc_N"/>
    <property type="match status" value="1"/>
</dbReference>